<dbReference type="Proteomes" id="UP000219068">
    <property type="component" value="Unassembled WGS sequence"/>
</dbReference>
<evidence type="ECO:0000313" key="2">
    <source>
        <dbReference type="Proteomes" id="UP000219068"/>
    </source>
</evidence>
<sequence length="238" mass="27363">MMKEENYRELIISKVKESWKLGKPMLLSEIGELDQGKVGGYSKKNFKSLTKFIRSNFVDDLIVIKHSRHSAVIAAIPRNTENEKMASNQDETDECLEKFYVKSEKVERKFNKSFWAAFRKMLDGTKCRWLFVDKNGMFSDLPKGDPAPEGARKIDESYLPRSTDTTDDEVYKSAIRWIESQSLDKSCFLVANNLKTGRRDSFEVTSLLDRLLESLDEKDLSRISMPLDVVAKLRGANE</sequence>
<dbReference type="EMBL" id="OBMM01000001">
    <property type="protein sequence ID" value="SOB89466.1"/>
    <property type="molecule type" value="Genomic_DNA"/>
</dbReference>
<evidence type="ECO:0000313" key="1">
    <source>
        <dbReference type="EMBL" id="SOB89466.1"/>
    </source>
</evidence>
<dbReference type="RefSeq" id="WP_097050106.1">
    <property type="nucleotide sequence ID" value="NZ_OBMM01000001.1"/>
</dbReference>
<protein>
    <submittedName>
        <fullName evidence="1">Uncharacterized protein</fullName>
    </submittedName>
</protein>
<proteinExistence type="predicted"/>
<name>A0A285R5R7_9PROT</name>
<organism evidence="1 2">
    <name type="scientific">Thalassospira xiamenensis</name>
    <dbReference type="NCBI Taxonomy" id="220697"/>
    <lineage>
        <taxon>Bacteria</taxon>
        <taxon>Pseudomonadati</taxon>
        <taxon>Pseudomonadota</taxon>
        <taxon>Alphaproteobacteria</taxon>
        <taxon>Rhodospirillales</taxon>
        <taxon>Thalassospiraceae</taxon>
        <taxon>Thalassospira</taxon>
    </lineage>
</organism>
<gene>
    <name evidence="1" type="ORF">SAMN05428964_10158</name>
</gene>
<dbReference type="AlphaFoldDB" id="A0A285R5R7"/>
<accession>A0A285R5R7</accession>
<reference evidence="1 2" key="1">
    <citation type="submission" date="2017-08" db="EMBL/GenBank/DDBJ databases">
        <authorList>
            <person name="de Groot N.N."/>
        </authorList>
    </citation>
    <scope>NUCLEOTIDE SEQUENCE [LARGE SCALE GENOMIC DNA]</scope>
    <source>
        <strain evidence="1 2">USBA 78</strain>
    </source>
</reference>